<evidence type="ECO:0000313" key="2">
    <source>
        <dbReference type="EMBL" id="OZC03221.1"/>
    </source>
</evidence>
<keyword evidence="1" id="KW-0732">Signal</keyword>
<proteinExistence type="predicted"/>
<evidence type="ECO:0008006" key="4">
    <source>
        <dbReference type="Google" id="ProtNLM"/>
    </source>
</evidence>
<dbReference type="PANTHER" id="PTHR37833">
    <property type="entry name" value="LIPOPROTEIN-RELATED"/>
    <property type="match status" value="1"/>
</dbReference>
<keyword evidence="3" id="KW-1185">Reference proteome</keyword>
<evidence type="ECO:0000256" key="1">
    <source>
        <dbReference type="SAM" id="SignalP"/>
    </source>
</evidence>
<gene>
    <name evidence="2" type="ORF">BSZ36_09680</name>
</gene>
<dbReference type="InterPro" id="IPR013783">
    <property type="entry name" value="Ig-like_fold"/>
</dbReference>
<dbReference type="InterPro" id="IPR011467">
    <property type="entry name" value="DUF1573"/>
</dbReference>
<accession>A0A259TZR7</accession>
<evidence type="ECO:0000313" key="3">
    <source>
        <dbReference type="Proteomes" id="UP000216446"/>
    </source>
</evidence>
<dbReference type="Pfam" id="PF07610">
    <property type="entry name" value="DUF1573"/>
    <property type="match status" value="2"/>
</dbReference>
<protein>
    <recommendedName>
        <fullName evidence="4">DUF1573 domain-containing protein</fullName>
    </recommendedName>
</protein>
<sequence length="231" mass="24485">MLRLSLFAILLLLASGVNAQGQLVFETPRHDFGTFTEGKTVTHTFRFTNAGDAPLALSQVEASCGCTAPRWTSEPVAPGASGEVTVAFDSEGRSGPFEKTVMVATPEAGVVTLRILGEVTAAFVGAGVEMGALTFDRERAEVLPVPGTPVQEVFRFQHTGDRPVRIASVTASGEGVRTVFPQRPIYPGDVMAVMAMIDEPARGQTTEVTLTLDTDDAAQPVKTLHLIATVE</sequence>
<name>A0A259TZR7_9BACT</name>
<reference evidence="2 3" key="1">
    <citation type="submission" date="2016-11" db="EMBL/GenBank/DDBJ databases">
        <title>Study of marine rhodopsin-containing bacteria.</title>
        <authorList>
            <person name="Yoshizawa S."/>
            <person name="Kumagai Y."/>
            <person name="Kogure K."/>
        </authorList>
    </citation>
    <scope>NUCLEOTIDE SEQUENCE [LARGE SCALE GENOMIC DNA]</scope>
    <source>
        <strain evidence="2 3">SG-29</strain>
    </source>
</reference>
<dbReference type="PANTHER" id="PTHR37833:SF1">
    <property type="entry name" value="SIGNAL PEPTIDE PROTEIN"/>
    <property type="match status" value="1"/>
</dbReference>
<dbReference type="AlphaFoldDB" id="A0A259TZR7"/>
<organism evidence="2 3">
    <name type="scientific">Rubricoccus marinus</name>
    <dbReference type="NCBI Taxonomy" id="716817"/>
    <lineage>
        <taxon>Bacteria</taxon>
        <taxon>Pseudomonadati</taxon>
        <taxon>Rhodothermota</taxon>
        <taxon>Rhodothermia</taxon>
        <taxon>Rhodothermales</taxon>
        <taxon>Rubricoccaceae</taxon>
        <taxon>Rubricoccus</taxon>
    </lineage>
</organism>
<dbReference type="OrthoDB" id="1466304at2"/>
<feature type="chain" id="PRO_5013011647" description="DUF1573 domain-containing protein" evidence="1">
    <location>
        <begin position="20"/>
        <end position="231"/>
    </location>
</feature>
<dbReference type="Proteomes" id="UP000216446">
    <property type="component" value="Unassembled WGS sequence"/>
</dbReference>
<feature type="signal peptide" evidence="1">
    <location>
        <begin position="1"/>
        <end position="19"/>
    </location>
</feature>
<comment type="caution">
    <text evidence="2">The sequence shown here is derived from an EMBL/GenBank/DDBJ whole genome shotgun (WGS) entry which is preliminary data.</text>
</comment>
<dbReference type="Gene3D" id="2.60.40.10">
    <property type="entry name" value="Immunoglobulins"/>
    <property type="match status" value="2"/>
</dbReference>
<dbReference type="EMBL" id="MQWB01000001">
    <property type="protein sequence ID" value="OZC03221.1"/>
    <property type="molecule type" value="Genomic_DNA"/>
</dbReference>
<dbReference type="RefSeq" id="WP_094548341.1">
    <property type="nucleotide sequence ID" value="NZ_MQWB01000001.1"/>
</dbReference>
<dbReference type="InParanoid" id="A0A259TZR7"/>